<protein>
    <submittedName>
        <fullName evidence="2">Uncharacterized protein</fullName>
    </submittedName>
</protein>
<accession>A0A498JKN3</accession>
<proteinExistence type="predicted"/>
<sequence>MQLDTKVCKTHAISNEIQPINIDSKNLIEPSQVDSAQPIFKSRLRRLFDQQFPSVLRISSAQEKPTATESPPQQQNYSTSRMEQLSRSRPSSS</sequence>
<evidence type="ECO:0000313" key="2">
    <source>
        <dbReference type="EMBL" id="RXH94353.1"/>
    </source>
</evidence>
<evidence type="ECO:0000256" key="1">
    <source>
        <dbReference type="SAM" id="MobiDB-lite"/>
    </source>
</evidence>
<feature type="region of interest" description="Disordered" evidence="1">
    <location>
        <begin position="57"/>
        <end position="93"/>
    </location>
</feature>
<comment type="caution">
    <text evidence="2">The sequence shown here is derived from an EMBL/GenBank/DDBJ whole genome shotgun (WGS) entry which is preliminary data.</text>
</comment>
<gene>
    <name evidence="2" type="ORF">DVH24_024037</name>
</gene>
<dbReference type="EMBL" id="RDQH01000333">
    <property type="protein sequence ID" value="RXH94353.1"/>
    <property type="molecule type" value="Genomic_DNA"/>
</dbReference>
<name>A0A498JKN3_MALDO</name>
<dbReference type="AlphaFoldDB" id="A0A498JKN3"/>
<evidence type="ECO:0000313" key="3">
    <source>
        <dbReference type="Proteomes" id="UP000290289"/>
    </source>
</evidence>
<organism evidence="2 3">
    <name type="scientific">Malus domestica</name>
    <name type="common">Apple</name>
    <name type="synonym">Pyrus malus</name>
    <dbReference type="NCBI Taxonomy" id="3750"/>
    <lineage>
        <taxon>Eukaryota</taxon>
        <taxon>Viridiplantae</taxon>
        <taxon>Streptophyta</taxon>
        <taxon>Embryophyta</taxon>
        <taxon>Tracheophyta</taxon>
        <taxon>Spermatophyta</taxon>
        <taxon>Magnoliopsida</taxon>
        <taxon>eudicotyledons</taxon>
        <taxon>Gunneridae</taxon>
        <taxon>Pentapetalae</taxon>
        <taxon>rosids</taxon>
        <taxon>fabids</taxon>
        <taxon>Rosales</taxon>
        <taxon>Rosaceae</taxon>
        <taxon>Amygdaloideae</taxon>
        <taxon>Maleae</taxon>
        <taxon>Malus</taxon>
    </lineage>
</organism>
<keyword evidence="3" id="KW-1185">Reference proteome</keyword>
<reference evidence="2 3" key="1">
    <citation type="submission" date="2018-10" db="EMBL/GenBank/DDBJ databases">
        <title>A high-quality apple genome assembly.</title>
        <authorList>
            <person name="Hu J."/>
        </authorList>
    </citation>
    <scope>NUCLEOTIDE SEQUENCE [LARGE SCALE GENOMIC DNA]</scope>
    <source>
        <strain evidence="3">cv. HFTH1</strain>
        <tissue evidence="2">Young leaf</tissue>
    </source>
</reference>
<dbReference type="Proteomes" id="UP000290289">
    <property type="component" value="Chromosome 7"/>
</dbReference>